<sequence>MSSEPSLAEAQTRRGRLRGAAPAGLAGIGAAALGVGLGELAAAFLQTTASPIVAVGALLIDLAPPWAKDTAIALFGTADKIALIALVAVVLLVVAAIAGVLERARPPWGRVLIGLIAAIGAVAVATRTPFSPLDTVPPLLAMVVAVLTLQFLAKTLADAEQRARQRSRESAVAVARGSAVGATGRAAASESETEGAAGVEVESTATPAGVDRRRFLIYSGASLVVGVIAAASGAALSAGTRAVTAVREAIALPAAAVKAAAVPAGAQFDIPGLPPVVTPNADFYRIDTALSVPLVNPEGWSLRIHGLVDNEVTITWDELLALPLEESITTLMCVSNEVGGGLIGNALWLGYPLRELLKRAGPQADADMVLSKSADGWTASTPIGALTDDRNAILAVGMNGEPLPAEHGFPVRMVVPGLYGYVSATKWVVDLEVTRFDRVNAYWTDRGWSAEGPIKIGSRIDVPSAGSLNAGPTTIAGFAWQQHTGIEAVEVQIDDGEWMPTELAAPISDDTWLQWKLDWDAPAGEHSVRVRATSSDGEVQTDARANVVPDGATGHHEITVNVTA</sequence>
<keyword evidence="1" id="KW-1133">Transmembrane helix</keyword>
<evidence type="ECO:0000256" key="1">
    <source>
        <dbReference type="SAM" id="Phobius"/>
    </source>
</evidence>
<protein>
    <submittedName>
        <fullName evidence="3">Molybdopterin-dependent oxidoreductase</fullName>
    </submittedName>
</protein>
<dbReference type="SUPFAM" id="SSF56524">
    <property type="entry name" value="Oxidoreductase molybdopterin-binding domain"/>
    <property type="match status" value="1"/>
</dbReference>
<dbReference type="Proteomes" id="UP000490386">
    <property type="component" value="Unassembled WGS sequence"/>
</dbReference>
<proteinExistence type="predicted"/>
<dbReference type="OrthoDB" id="9795587at2"/>
<dbReference type="AlphaFoldDB" id="A0A7J5B4K2"/>
<dbReference type="InterPro" id="IPR006311">
    <property type="entry name" value="TAT_signal"/>
</dbReference>
<reference evidence="3 4" key="1">
    <citation type="submission" date="2019-09" db="EMBL/GenBank/DDBJ databases">
        <title>Phylogeny of genus Pseudoclavibacter and closely related genus.</title>
        <authorList>
            <person name="Li Y."/>
        </authorList>
    </citation>
    <scope>NUCLEOTIDE SEQUENCE [LARGE SCALE GENOMIC DNA]</scope>
    <source>
        <strain evidence="3 4">THG-MD12</strain>
    </source>
</reference>
<name>A0A7J5B4K2_9MICO</name>
<dbReference type="Gene3D" id="2.60.40.650">
    <property type="match status" value="1"/>
</dbReference>
<dbReference type="SUPFAM" id="SSF81296">
    <property type="entry name" value="E set domains"/>
    <property type="match status" value="1"/>
</dbReference>
<dbReference type="PANTHER" id="PTHR19372">
    <property type="entry name" value="SULFITE REDUCTASE"/>
    <property type="match status" value="1"/>
</dbReference>
<feature type="transmembrane region" description="Helical" evidence="1">
    <location>
        <begin position="215"/>
        <end position="236"/>
    </location>
</feature>
<feature type="transmembrane region" description="Helical" evidence="1">
    <location>
        <begin position="108"/>
        <end position="126"/>
    </location>
</feature>
<evidence type="ECO:0000313" key="4">
    <source>
        <dbReference type="Proteomes" id="UP000490386"/>
    </source>
</evidence>
<dbReference type="InterPro" id="IPR014756">
    <property type="entry name" value="Ig_E-set"/>
</dbReference>
<keyword evidence="4" id="KW-1185">Reference proteome</keyword>
<feature type="transmembrane region" description="Helical" evidence="1">
    <location>
        <begin position="138"/>
        <end position="157"/>
    </location>
</feature>
<dbReference type="InterPro" id="IPR000572">
    <property type="entry name" value="OxRdtase_Mopterin-bd_dom"/>
</dbReference>
<dbReference type="GO" id="GO:0008482">
    <property type="term" value="F:sulfite oxidase activity"/>
    <property type="evidence" value="ECO:0007669"/>
    <property type="project" value="TreeGrafter"/>
</dbReference>
<organism evidence="3 4">
    <name type="scientific">Pseudoclavibacter terrae</name>
    <dbReference type="NCBI Taxonomy" id="1530195"/>
    <lineage>
        <taxon>Bacteria</taxon>
        <taxon>Bacillati</taxon>
        <taxon>Actinomycetota</taxon>
        <taxon>Actinomycetes</taxon>
        <taxon>Micrococcales</taxon>
        <taxon>Microbacteriaceae</taxon>
        <taxon>Pseudoclavibacter</taxon>
    </lineage>
</organism>
<dbReference type="GO" id="GO:0006790">
    <property type="term" value="P:sulfur compound metabolic process"/>
    <property type="evidence" value="ECO:0007669"/>
    <property type="project" value="TreeGrafter"/>
</dbReference>
<comment type="caution">
    <text evidence="3">The sequence shown here is derived from an EMBL/GenBank/DDBJ whole genome shotgun (WGS) entry which is preliminary data.</text>
</comment>
<dbReference type="PANTHER" id="PTHR19372:SF7">
    <property type="entry name" value="SULFITE OXIDASE, MITOCHONDRIAL"/>
    <property type="match status" value="1"/>
</dbReference>
<feature type="transmembrane region" description="Helical" evidence="1">
    <location>
        <begin position="81"/>
        <end position="101"/>
    </location>
</feature>
<evidence type="ECO:0000259" key="2">
    <source>
        <dbReference type="Pfam" id="PF00174"/>
    </source>
</evidence>
<dbReference type="Pfam" id="PF00174">
    <property type="entry name" value="Oxidored_molyb"/>
    <property type="match status" value="1"/>
</dbReference>
<evidence type="ECO:0000313" key="3">
    <source>
        <dbReference type="EMBL" id="KAB1639098.1"/>
    </source>
</evidence>
<dbReference type="Gene3D" id="3.90.420.10">
    <property type="entry name" value="Oxidoreductase, molybdopterin-binding domain"/>
    <property type="match status" value="1"/>
</dbReference>
<keyword evidence="1" id="KW-0812">Transmembrane</keyword>
<feature type="transmembrane region" description="Helical" evidence="1">
    <location>
        <begin position="21"/>
        <end position="45"/>
    </location>
</feature>
<dbReference type="GO" id="GO:0043546">
    <property type="term" value="F:molybdopterin cofactor binding"/>
    <property type="evidence" value="ECO:0007669"/>
    <property type="project" value="TreeGrafter"/>
</dbReference>
<accession>A0A7J5B4K2</accession>
<dbReference type="InterPro" id="IPR036374">
    <property type="entry name" value="OxRdtase_Mopterin-bd_sf"/>
</dbReference>
<dbReference type="InterPro" id="IPR008335">
    <property type="entry name" value="Mopterin_OxRdtase_euk"/>
</dbReference>
<dbReference type="PRINTS" id="PR00407">
    <property type="entry name" value="EUMOPTERIN"/>
</dbReference>
<feature type="domain" description="Oxidoreductase molybdopterin-binding" evidence="2">
    <location>
        <begin position="290"/>
        <end position="439"/>
    </location>
</feature>
<dbReference type="RefSeq" id="WP_151422120.1">
    <property type="nucleotide sequence ID" value="NZ_WBJX01000001.1"/>
</dbReference>
<dbReference type="PROSITE" id="PS51318">
    <property type="entry name" value="TAT"/>
    <property type="match status" value="1"/>
</dbReference>
<dbReference type="EMBL" id="WBJX01000001">
    <property type="protein sequence ID" value="KAB1639098.1"/>
    <property type="molecule type" value="Genomic_DNA"/>
</dbReference>
<gene>
    <name evidence="3" type="ORF">F8O03_01765</name>
</gene>
<keyword evidence="1" id="KW-0472">Membrane</keyword>
<dbReference type="GO" id="GO:0020037">
    <property type="term" value="F:heme binding"/>
    <property type="evidence" value="ECO:0007669"/>
    <property type="project" value="TreeGrafter"/>
</dbReference>